<evidence type="ECO:0000313" key="10">
    <source>
        <dbReference type="Proteomes" id="UP000199161"/>
    </source>
</evidence>
<dbReference type="Proteomes" id="UP000199161">
    <property type="component" value="Unassembled WGS sequence"/>
</dbReference>
<keyword evidence="3" id="KW-0274">FAD</keyword>
<dbReference type="SUPFAM" id="SSF54373">
    <property type="entry name" value="FAD-linked reductases, C-terminal domain"/>
    <property type="match status" value="1"/>
</dbReference>
<dbReference type="InterPro" id="IPR050464">
    <property type="entry name" value="Zeta_carotene_desat/Oxidored"/>
</dbReference>
<dbReference type="PANTHER" id="PTHR42923:SF3">
    <property type="entry name" value="PROTOPORPHYRINOGEN OXIDASE"/>
    <property type="match status" value="1"/>
</dbReference>
<feature type="region of interest" description="Disordered" evidence="7">
    <location>
        <begin position="416"/>
        <end position="435"/>
    </location>
</feature>
<evidence type="ECO:0000256" key="5">
    <source>
        <dbReference type="ARBA" id="ARBA00023133"/>
    </source>
</evidence>
<dbReference type="PANTHER" id="PTHR42923">
    <property type="entry name" value="PROTOPORPHYRINOGEN OXIDASE"/>
    <property type="match status" value="1"/>
</dbReference>
<dbReference type="OrthoDB" id="237154at2157"/>
<sequence>MTVGVVGAGISGLTLVRSLEERGADVAAFEARDEPGGVMRSRRVDGRVLELGPQRLRLTPGIESLVDDLELRDQLRIGDDDQPLYVYHDGSLEVVPLSVREAITTDLLSPRGKLRILKEPFTDPQRPGETVDEFLVRKFGRQAARRYFGPLYSGLYGTDPRDMLMEYSLGRALDGAGIDGSILTWVARKVVSGRDAPPICSFDDGLGKLSERLYEEHADSIALETPVERIEETGEGYEIVTPDGTERVDDVVLTTPAPTSAALLESVDDGLATTLREFNYNPIGMVFVESDLERDGIGALVPSGSDVGISGSTWNASFLDRDRLFTCYVDPASDPEMPDRSDEELGAVAAAEFERLTGASATPIHVHRWDPGMPAYDRSWTAMDDLQPPEGIHFCANYVGRPGIPGRIRNAKRLAGKLAEDEGDRSRSAAVAESN</sequence>
<comment type="pathway">
    <text evidence="6">Porphyrin-containing compound metabolism.</text>
</comment>
<name>A0A1I1IE89_NATHA</name>
<dbReference type="Gene3D" id="3.90.660.20">
    <property type="entry name" value="Protoporphyrinogen oxidase, mitochondrial, domain 2"/>
    <property type="match status" value="1"/>
</dbReference>
<dbReference type="InterPro" id="IPR004572">
    <property type="entry name" value="Protoporphyrinogen_oxidase"/>
</dbReference>
<dbReference type="GO" id="GO:0004729">
    <property type="term" value="F:oxygen-dependent protoporphyrinogen oxidase activity"/>
    <property type="evidence" value="ECO:0007669"/>
    <property type="project" value="InterPro"/>
</dbReference>
<evidence type="ECO:0000256" key="2">
    <source>
        <dbReference type="ARBA" id="ARBA00022630"/>
    </source>
</evidence>
<comment type="cofactor">
    <cofactor evidence="1">
        <name>FAD</name>
        <dbReference type="ChEBI" id="CHEBI:57692"/>
    </cofactor>
</comment>
<dbReference type="SUPFAM" id="SSF51905">
    <property type="entry name" value="FAD/NAD(P)-binding domain"/>
    <property type="match status" value="1"/>
</dbReference>
<keyword evidence="4" id="KW-0560">Oxidoreductase</keyword>
<dbReference type="Pfam" id="PF01593">
    <property type="entry name" value="Amino_oxidase"/>
    <property type="match status" value="1"/>
</dbReference>
<accession>A0A1I1IE89</accession>
<evidence type="ECO:0000256" key="3">
    <source>
        <dbReference type="ARBA" id="ARBA00022827"/>
    </source>
</evidence>
<dbReference type="GO" id="GO:0006783">
    <property type="term" value="P:heme biosynthetic process"/>
    <property type="evidence" value="ECO:0007669"/>
    <property type="project" value="UniProtKB-KW"/>
</dbReference>
<evidence type="ECO:0000259" key="8">
    <source>
        <dbReference type="Pfam" id="PF01593"/>
    </source>
</evidence>
<organism evidence="9 10">
    <name type="scientific">Natronobacterium haloterrestre</name>
    <name type="common">Halobiforma haloterrestris</name>
    <dbReference type="NCBI Taxonomy" id="148448"/>
    <lineage>
        <taxon>Archaea</taxon>
        <taxon>Methanobacteriati</taxon>
        <taxon>Methanobacteriota</taxon>
        <taxon>Stenosarchaea group</taxon>
        <taxon>Halobacteria</taxon>
        <taxon>Halobacteriales</taxon>
        <taxon>Natrialbaceae</taxon>
        <taxon>Natronobacterium</taxon>
    </lineage>
</organism>
<evidence type="ECO:0000256" key="1">
    <source>
        <dbReference type="ARBA" id="ARBA00001974"/>
    </source>
</evidence>
<gene>
    <name evidence="9" type="ORF">SAMN05444422_107124</name>
</gene>
<dbReference type="NCBIfam" id="TIGR00562">
    <property type="entry name" value="proto_IX_ox"/>
    <property type="match status" value="1"/>
</dbReference>
<dbReference type="EMBL" id="FOKW01000007">
    <property type="protein sequence ID" value="SFC34709.1"/>
    <property type="molecule type" value="Genomic_DNA"/>
</dbReference>
<keyword evidence="2" id="KW-0285">Flavoprotein</keyword>
<dbReference type="AlphaFoldDB" id="A0A1I1IE89"/>
<keyword evidence="10" id="KW-1185">Reference proteome</keyword>
<dbReference type="Gene3D" id="3.50.50.60">
    <property type="entry name" value="FAD/NAD(P)-binding domain"/>
    <property type="match status" value="1"/>
</dbReference>
<dbReference type="RefSeq" id="WP_089788717.1">
    <property type="nucleotide sequence ID" value="NZ_FOKW01000007.1"/>
</dbReference>
<evidence type="ECO:0000313" key="9">
    <source>
        <dbReference type="EMBL" id="SFC34709.1"/>
    </source>
</evidence>
<proteinExistence type="predicted"/>
<protein>
    <submittedName>
        <fullName evidence="9">Oxygen-dependent protoporphyrinogen oxidase</fullName>
    </submittedName>
</protein>
<evidence type="ECO:0000256" key="7">
    <source>
        <dbReference type="SAM" id="MobiDB-lite"/>
    </source>
</evidence>
<feature type="compositionally biased region" description="Basic and acidic residues" evidence="7">
    <location>
        <begin position="418"/>
        <end position="427"/>
    </location>
</feature>
<dbReference type="InterPro" id="IPR036188">
    <property type="entry name" value="FAD/NAD-bd_sf"/>
</dbReference>
<evidence type="ECO:0000256" key="6">
    <source>
        <dbReference type="ARBA" id="ARBA00023444"/>
    </source>
</evidence>
<reference evidence="10" key="1">
    <citation type="submission" date="2016-10" db="EMBL/GenBank/DDBJ databases">
        <authorList>
            <person name="Varghese N."/>
            <person name="Submissions S."/>
        </authorList>
    </citation>
    <scope>NUCLEOTIDE SEQUENCE [LARGE SCALE GENOMIC DNA]</scope>
    <source>
        <strain evidence="10">DSM 13078</strain>
    </source>
</reference>
<keyword evidence="5" id="KW-0350">Heme biosynthesis</keyword>
<evidence type="ECO:0000256" key="4">
    <source>
        <dbReference type="ARBA" id="ARBA00023002"/>
    </source>
</evidence>
<dbReference type="InterPro" id="IPR002937">
    <property type="entry name" value="Amino_oxidase"/>
</dbReference>
<feature type="domain" description="Amine oxidase" evidence="8">
    <location>
        <begin position="10"/>
        <end position="415"/>
    </location>
</feature>
<dbReference type="Gene3D" id="1.10.3110.10">
    <property type="entry name" value="protoporphyrinogen ix oxidase, domain 3"/>
    <property type="match status" value="1"/>
</dbReference>